<dbReference type="EMBL" id="SZYD01000013">
    <property type="protein sequence ID" value="KAD4384444.1"/>
    <property type="molecule type" value="Genomic_DNA"/>
</dbReference>
<dbReference type="Proteomes" id="UP000326396">
    <property type="component" value="Linkage Group LG3"/>
</dbReference>
<proteinExistence type="predicted"/>
<accession>A0A5N6N2N8</accession>
<comment type="caution">
    <text evidence="1">The sequence shown here is derived from an EMBL/GenBank/DDBJ whole genome shotgun (WGS) entry which is preliminary data.</text>
</comment>
<evidence type="ECO:0000313" key="1">
    <source>
        <dbReference type="EMBL" id="KAD4384444.1"/>
    </source>
</evidence>
<organism evidence="1 2">
    <name type="scientific">Mikania micrantha</name>
    <name type="common">bitter vine</name>
    <dbReference type="NCBI Taxonomy" id="192012"/>
    <lineage>
        <taxon>Eukaryota</taxon>
        <taxon>Viridiplantae</taxon>
        <taxon>Streptophyta</taxon>
        <taxon>Embryophyta</taxon>
        <taxon>Tracheophyta</taxon>
        <taxon>Spermatophyta</taxon>
        <taxon>Magnoliopsida</taxon>
        <taxon>eudicotyledons</taxon>
        <taxon>Gunneridae</taxon>
        <taxon>Pentapetalae</taxon>
        <taxon>asterids</taxon>
        <taxon>campanulids</taxon>
        <taxon>Asterales</taxon>
        <taxon>Asteraceae</taxon>
        <taxon>Asteroideae</taxon>
        <taxon>Heliantheae alliance</taxon>
        <taxon>Eupatorieae</taxon>
        <taxon>Mikania</taxon>
    </lineage>
</organism>
<keyword evidence="2" id="KW-1185">Reference proteome</keyword>
<protein>
    <submittedName>
        <fullName evidence="1">Uncharacterized protein</fullName>
    </submittedName>
</protein>
<dbReference type="AlphaFoldDB" id="A0A5N6N2N8"/>
<sequence>MRSILHRHNSATTPPRCAHRNHQLHICGGVVAGMDSDVMRWQGSGAEVDDRRMWVRFVNLLPKSHLLPPQSDVVCDIMRRWSDLTVVRCGMRRWYKIRWVIIDDEVGNRMWFATSSMRLGF</sequence>
<reference evidence="1 2" key="1">
    <citation type="submission" date="2019-05" db="EMBL/GenBank/DDBJ databases">
        <title>Mikania micrantha, genome provides insights into the molecular mechanism of rapid growth.</title>
        <authorList>
            <person name="Liu B."/>
        </authorList>
    </citation>
    <scope>NUCLEOTIDE SEQUENCE [LARGE SCALE GENOMIC DNA]</scope>
    <source>
        <strain evidence="1">NLD-2019</strain>
        <tissue evidence="1">Leaf</tissue>
    </source>
</reference>
<name>A0A5N6N2N8_9ASTR</name>
<gene>
    <name evidence="1" type="ORF">E3N88_24612</name>
</gene>
<evidence type="ECO:0000313" key="2">
    <source>
        <dbReference type="Proteomes" id="UP000326396"/>
    </source>
</evidence>